<reference evidence="2" key="1">
    <citation type="submission" date="2013-01" db="EMBL/GenBank/DDBJ databases">
        <title>Genome assembly of Mariniradius saccharolyticus AK6.</title>
        <authorList>
            <person name="Vaidya B."/>
            <person name="Khatri I."/>
            <person name="Tanuku N.R.S."/>
            <person name="Subramanian S."/>
            <person name="Pinnaka A."/>
        </authorList>
    </citation>
    <scope>NUCLEOTIDE SEQUENCE [LARGE SCALE GENOMIC DNA]</scope>
    <source>
        <strain evidence="2">AK6</strain>
    </source>
</reference>
<gene>
    <name evidence="2" type="ORF">C943_03739</name>
</gene>
<evidence type="ECO:0000313" key="2">
    <source>
        <dbReference type="EMBL" id="EMS34520.1"/>
    </source>
</evidence>
<dbReference type="InParanoid" id="M7XAR7"/>
<accession>M7XAR7</accession>
<dbReference type="EMBL" id="AMZY02000006">
    <property type="protein sequence ID" value="EMS34520.1"/>
    <property type="molecule type" value="Genomic_DNA"/>
</dbReference>
<protein>
    <submittedName>
        <fullName evidence="2">Uncharacterized protein</fullName>
    </submittedName>
</protein>
<sequence length="55" mass="6271">MPSSFQRATNSISFFGNSGFDLIVSIPLSERVINTIMLFIFCLFIIEDFMQAVYV</sequence>
<comment type="caution">
    <text evidence="2">The sequence shown here is derived from an EMBL/GenBank/DDBJ whole genome shotgun (WGS) entry which is preliminary data.</text>
</comment>
<keyword evidence="3" id="KW-1185">Reference proteome</keyword>
<evidence type="ECO:0000256" key="1">
    <source>
        <dbReference type="SAM" id="Phobius"/>
    </source>
</evidence>
<name>M7XAR7_9BACT</name>
<keyword evidence="1" id="KW-0812">Transmembrane</keyword>
<feature type="transmembrane region" description="Helical" evidence="1">
    <location>
        <begin position="32"/>
        <end position="54"/>
    </location>
</feature>
<proteinExistence type="predicted"/>
<dbReference type="AlphaFoldDB" id="M7XAR7"/>
<dbReference type="Proteomes" id="UP000010953">
    <property type="component" value="Unassembled WGS sequence"/>
</dbReference>
<evidence type="ECO:0000313" key="3">
    <source>
        <dbReference type="Proteomes" id="UP000010953"/>
    </source>
</evidence>
<keyword evidence="1" id="KW-0472">Membrane</keyword>
<dbReference type="STRING" id="1239962.C943_03739"/>
<organism evidence="2 3">
    <name type="scientific">Mariniradius saccharolyticus AK6</name>
    <dbReference type="NCBI Taxonomy" id="1239962"/>
    <lineage>
        <taxon>Bacteria</taxon>
        <taxon>Pseudomonadati</taxon>
        <taxon>Bacteroidota</taxon>
        <taxon>Cytophagia</taxon>
        <taxon>Cytophagales</taxon>
        <taxon>Cyclobacteriaceae</taxon>
        <taxon>Mariniradius</taxon>
    </lineage>
</organism>
<keyword evidence="1" id="KW-1133">Transmembrane helix</keyword>